<proteinExistence type="predicted"/>
<evidence type="ECO:0000313" key="1">
    <source>
        <dbReference type="EMBL" id="KXP03464.1"/>
    </source>
</evidence>
<reference evidence="2" key="1">
    <citation type="submission" date="2016-02" db="EMBL/GenBank/DDBJ databases">
        <authorList>
            <person name="Wen L."/>
            <person name="He K."/>
            <person name="Yang H."/>
        </authorList>
    </citation>
    <scope>NUCLEOTIDE SEQUENCE [LARGE SCALE GENOMIC DNA]</scope>
    <source>
        <strain evidence="2">JCM 15929</strain>
    </source>
</reference>
<dbReference type="AlphaFoldDB" id="A0A137ZZ48"/>
<dbReference type="STRING" id="239498.AXK60_16715"/>
<accession>A0A137ZZ48</accession>
<dbReference type="Proteomes" id="UP000070258">
    <property type="component" value="Unassembled WGS sequence"/>
</dbReference>
<dbReference type="RefSeq" id="WP_068574270.1">
    <property type="nucleotide sequence ID" value="NZ_LSRF01000058.1"/>
</dbReference>
<gene>
    <name evidence="1" type="ORF">AXK60_16715</name>
</gene>
<dbReference type="OrthoDB" id="4372222at2"/>
<name>A0A137ZZ48_9ACTN</name>
<sequence>MTEFRTAGGWLLLTDGAVEIHRGGRTVTVPLGDVEDIRITAGFVHVQRVGAPATSAADLSGDPTMISIAPEQWPAAVAFRDAAFKARRAPQGDPSPVLRPPSTAVDDTLTRPAAARPNYGAASRERPDIKAAMYWFRQLDPLPSADQWLVDAVGDDELVLGAFEVWRVKDEGWQPLLVTDRRLLYATATPTPTILELPLSVLIRITQGESNDAGHVQVNLVDRTGQYKVWLRSNSAYHRFYLTTNNARSFSIYAVAPAPEPLRGNEVAE</sequence>
<protein>
    <submittedName>
        <fullName evidence="1">Uncharacterized protein</fullName>
    </submittedName>
</protein>
<comment type="caution">
    <text evidence="1">The sequence shown here is derived from an EMBL/GenBank/DDBJ whole genome shotgun (WGS) entry which is preliminary data.</text>
</comment>
<organism evidence="1 2">
    <name type="scientific">Tsukamurella pseudospumae</name>
    <dbReference type="NCBI Taxonomy" id="239498"/>
    <lineage>
        <taxon>Bacteria</taxon>
        <taxon>Bacillati</taxon>
        <taxon>Actinomycetota</taxon>
        <taxon>Actinomycetes</taxon>
        <taxon>Mycobacteriales</taxon>
        <taxon>Tsukamurellaceae</taxon>
        <taxon>Tsukamurella</taxon>
    </lineage>
</organism>
<dbReference type="EMBL" id="LSRF01000058">
    <property type="protein sequence ID" value="KXP03464.1"/>
    <property type="molecule type" value="Genomic_DNA"/>
</dbReference>
<evidence type="ECO:0000313" key="2">
    <source>
        <dbReference type="Proteomes" id="UP000070258"/>
    </source>
</evidence>